<accession>A0A9Q0UZJ4</accession>
<dbReference type="EMBL" id="JAPFFM010000010">
    <property type="protein sequence ID" value="KAJ6738563.1"/>
    <property type="molecule type" value="Genomic_DNA"/>
</dbReference>
<dbReference type="Proteomes" id="UP001151752">
    <property type="component" value="Chromosome 4"/>
</dbReference>
<gene>
    <name evidence="1" type="ORF">OIU74_003508</name>
</gene>
<name>A0A9Q0UZJ4_9ROSI</name>
<organism evidence="1 2">
    <name type="scientific">Salix koriyanagi</name>
    <dbReference type="NCBI Taxonomy" id="2511006"/>
    <lineage>
        <taxon>Eukaryota</taxon>
        <taxon>Viridiplantae</taxon>
        <taxon>Streptophyta</taxon>
        <taxon>Embryophyta</taxon>
        <taxon>Tracheophyta</taxon>
        <taxon>Spermatophyta</taxon>
        <taxon>Magnoliopsida</taxon>
        <taxon>eudicotyledons</taxon>
        <taxon>Gunneridae</taxon>
        <taxon>Pentapetalae</taxon>
        <taxon>rosids</taxon>
        <taxon>fabids</taxon>
        <taxon>Malpighiales</taxon>
        <taxon>Salicaceae</taxon>
        <taxon>Saliceae</taxon>
        <taxon>Salix</taxon>
    </lineage>
</organism>
<keyword evidence="2" id="KW-1185">Reference proteome</keyword>
<dbReference type="AlphaFoldDB" id="A0A9Q0UZJ4"/>
<evidence type="ECO:0000313" key="2">
    <source>
        <dbReference type="Proteomes" id="UP001151752"/>
    </source>
</evidence>
<sequence length="166" mass="18308">MPPAPFPPIDLEKEKAPLPSLFGHSKTILCISLVNLFEGLVPVTIGKACDEYGSVDRAVVDENVEWSLKENAGPFLHDVAPIPLKSKPPSIRTSGTPYHVMHQLKSNRQFFPLSHINDLDRGPKSKAMDSVFTEGRRGCQQTGKMVDTVFEGIELLVPLHVGFHVI</sequence>
<evidence type="ECO:0000313" key="1">
    <source>
        <dbReference type="EMBL" id="KAJ6738563.1"/>
    </source>
</evidence>
<reference evidence="1" key="2">
    <citation type="journal article" date="2023" name="Int. J. Mol. Sci.">
        <title>De Novo Assembly and Annotation of 11 Diverse Shrub Willow (Salix) Genomes Reveals Novel Gene Organization in Sex-Linked Regions.</title>
        <authorList>
            <person name="Hyden B."/>
            <person name="Feng K."/>
            <person name="Yates T.B."/>
            <person name="Jawdy S."/>
            <person name="Cereghino C."/>
            <person name="Smart L.B."/>
            <person name="Muchero W."/>
        </authorList>
    </citation>
    <scope>NUCLEOTIDE SEQUENCE</scope>
    <source>
        <tissue evidence="1">Shoot tip</tissue>
    </source>
</reference>
<reference evidence="1" key="1">
    <citation type="submission" date="2022-11" db="EMBL/GenBank/DDBJ databases">
        <authorList>
            <person name="Hyden B.L."/>
            <person name="Feng K."/>
            <person name="Yates T."/>
            <person name="Jawdy S."/>
            <person name="Smart L.B."/>
            <person name="Muchero W."/>
        </authorList>
    </citation>
    <scope>NUCLEOTIDE SEQUENCE</scope>
    <source>
        <tissue evidence="1">Shoot tip</tissue>
    </source>
</reference>
<proteinExistence type="predicted"/>
<comment type="caution">
    <text evidence="1">The sequence shown here is derived from an EMBL/GenBank/DDBJ whole genome shotgun (WGS) entry which is preliminary data.</text>
</comment>
<protein>
    <submittedName>
        <fullName evidence="1">Uncharacterized protein</fullName>
    </submittedName>
</protein>